<evidence type="ECO:0000256" key="2">
    <source>
        <dbReference type="ARBA" id="ARBA00034247"/>
    </source>
</evidence>
<dbReference type="EC" id="2.7.7.65" evidence="1"/>
<dbReference type="PROSITE" id="PS50887">
    <property type="entry name" value="GGDEF"/>
    <property type="match status" value="1"/>
</dbReference>
<name>A0ABX7JL77_9RHOB</name>
<dbReference type="PANTHER" id="PTHR45138:SF9">
    <property type="entry name" value="DIGUANYLATE CYCLASE DGCM-RELATED"/>
    <property type="match status" value="1"/>
</dbReference>
<dbReference type="InterPro" id="IPR029787">
    <property type="entry name" value="Nucleotide_cyclase"/>
</dbReference>
<protein>
    <recommendedName>
        <fullName evidence="1">diguanylate cyclase</fullName>
        <ecNumber evidence="1">2.7.7.65</ecNumber>
    </recommendedName>
</protein>
<sequence length="301" mass="33762">MSRPATTRRRKAFSASLTSRRSASGSVICQHDLISFDSLFSHLRNGKGIFLKIRYHPDISLRGNGVHISSEVIMLNLGFGINLPLAVQKFHLKDSDFSPSDLTMEFLFLHEANRAALLELSRSNMRLEKARKNAHILSITDPLTGLLNRRGFDIEFSKAFEYRQKIPFAILHLDLDCFKEVNDKFGHAAGDRVLIDVASILTGEVHFSDKACRVGGDEFMILIFSQDPKAVSLDIGRRILNKIETMKEHLWLSHISASVGIATSDSKSTPQPHEILEMSDAALYRAKVSGRGKIVLWRDGF</sequence>
<organism evidence="4 5">
    <name type="scientific">Paracoccus methylovorus</name>
    <dbReference type="NCBI Taxonomy" id="2812658"/>
    <lineage>
        <taxon>Bacteria</taxon>
        <taxon>Pseudomonadati</taxon>
        <taxon>Pseudomonadota</taxon>
        <taxon>Alphaproteobacteria</taxon>
        <taxon>Rhodobacterales</taxon>
        <taxon>Paracoccaceae</taxon>
        <taxon>Paracoccus</taxon>
    </lineage>
</organism>
<dbReference type="InterPro" id="IPR000160">
    <property type="entry name" value="GGDEF_dom"/>
</dbReference>
<comment type="catalytic activity">
    <reaction evidence="2">
        <text>2 GTP = 3',3'-c-di-GMP + 2 diphosphate</text>
        <dbReference type="Rhea" id="RHEA:24898"/>
        <dbReference type="ChEBI" id="CHEBI:33019"/>
        <dbReference type="ChEBI" id="CHEBI:37565"/>
        <dbReference type="ChEBI" id="CHEBI:58805"/>
        <dbReference type="EC" id="2.7.7.65"/>
    </reaction>
</comment>
<gene>
    <name evidence="4" type="ORF">JWJ88_17060</name>
</gene>
<evidence type="ECO:0000313" key="5">
    <source>
        <dbReference type="Proteomes" id="UP000663629"/>
    </source>
</evidence>
<dbReference type="SUPFAM" id="SSF55073">
    <property type="entry name" value="Nucleotide cyclase"/>
    <property type="match status" value="1"/>
</dbReference>
<keyword evidence="5" id="KW-1185">Reference proteome</keyword>
<dbReference type="Gene3D" id="3.30.70.270">
    <property type="match status" value="1"/>
</dbReference>
<proteinExistence type="predicted"/>
<dbReference type="InterPro" id="IPR050469">
    <property type="entry name" value="Diguanylate_Cyclase"/>
</dbReference>
<dbReference type="EMBL" id="CP070371">
    <property type="protein sequence ID" value="QRZ14676.1"/>
    <property type="molecule type" value="Genomic_DNA"/>
</dbReference>
<feature type="domain" description="GGDEF" evidence="3">
    <location>
        <begin position="166"/>
        <end position="299"/>
    </location>
</feature>
<evidence type="ECO:0000259" key="3">
    <source>
        <dbReference type="PROSITE" id="PS50887"/>
    </source>
</evidence>
<accession>A0ABX7JL77</accession>
<dbReference type="NCBIfam" id="TIGR00254">
    <property type="entry name" value="GGDEF"/>
    <property type="match status" value="1"/>
</dbReference>
<dbReference type="Proteomes" id="UP000663629">
    <property type="component" value="Chromosome 2"/>
</dbReference>
<evidence type="ECO:0000313" key="4">
    <source>
        <dbReference type="EMBL" id="QRZ14676.1"/>
    </source>
</evidence>
<dbReference type="CDD" id="cd01949">
    <property type="entry name" value="GGDEF"/>
    <property type="match status" value="1"/>
</dbReference>
<reference evidence="4 5" key="1">
    <citation type="submission" date="2021-02" db="EMBL/GenBank/DDBJ databases">
        <title>Paracoccus methylovroum sp.nov., a new methanol and methylamine utilizing methylotrophic denitrifer.</title>
        <authorList>
            <person name="Timsy T."/>
            <person name="Behrendt U."/>
            <person name="Ulrich A."/>
            <person name="Spanner T."/>
            <person name="Foesel B.U."/>
            <person name="Horn M.A."/>
            <person name="Kolb S."/>
        </authorList>
    </citation>
    <scope>NUCLEOTIDE SEQUENCE [LARGE SCALE GENOMIC DNA]</scope>
    <source>
        <strain evidence="4 5">H4-D09</strain>
    </source>
</reference>
<dbReference type="SMART" id="SM00267">
    <property type="entry name" value="GGDEF"/>
    <property type="match status" value="1"/>
</dbReference>
<dbReference type="PANTHER" id="PTHR45138">
    <property type="entry name" value="REGULATORY COMPONENTS OF SENSORY TRANSDUCTION SYSTEM"/>
    <property type="match status" value="1"/>
</dbReference>
<dbReference type="Pfam" id="PF00990">
    <property type="entry name" value="GGDEF"/>
    <property type="match status" value="1"/>
</dbReference>
<dbReference type="InterPro" id="IPR043128">
    <property type="entry name" value="Rev_trsase/Diguanyl_cyclase"/>
</dbReference>
<evidence type="ECO:0000256" key="1">
    <source>
        <dbReference type="ARBA" id="ARBA00012528"/>
    </source>
</evidence>